<dbReference type="EMBL" id="JALNTZ010000001">
    <property type="protein sequence ID" value="KAJ3666426.1"/>
    <property type="molecule type" value="Genomic_DNA"/>
</dbReference>
<reference evidence="1" key="1">
    <citation type="journal article" date="2023" name="G3 (Bethesda)">
        <title>Whole genome assemblies of Zophobas morio and Tenebrio molitor.</title>
        <authorList>
            <person name="Kaur S."/>
            <person name="Stinson S.A."/>
            <person name="diCenzo G.C."/>
        </authorList>
    </citation>
    <scope>NUCLEOTIDE SEQUENCE</scope>
    <source>
        <strain evidence="1">QUZm001</strain>
    </source>
</reference>
<evidence type="ECO:0000313" key="2">
    <source>
        <dbReference type="Proteomes" id="UP001168821"/>
    </source>
</evidence>
<sequence length="96" mass="11338">METPGWPANYGSSAFQIARFRVRKHLHQWYSVSEIFKPQTHDRGRDRTESILQEQILERVQEEPDISTRQLAAEEQVQALEFADFPRRAVFYNGFP</sequence>
<evidence type="ECO:0000313" key="1">
    <source>
        <dbReference type="EMBL" id="KAJ3666426.1"/>
    </source>
</evidence>
<dbReference type="AlphaFoldDB" id="A0AA38MT77"/>
<comment type="caution">
    <text evidence="1">The sequence shown here is derived from an EMBL/GenBank/DDBJ whole genome shotgun (WGS) entry which is preliminary data.</text>
</comment>
<gene>
    <name evidence="1" type="ORF">Zmor_001868</name>
</gene>
<proteinExistence type="predicted"/>
<organism evidence="1 2">
    <name type="scientific">Zophobas morio</name>
    <dbReference type="NCBI Taxonomy" id="2755281"/>
    <lineage>
        <taxon>Eukaryota</taxon>
        <taxon>Metazoa</taxon>
        <taxon>Ecdysozoa</taxon>
        <taxon>Arthropoda</taxon>
        <taxon>Hexapoda</taxon>
        <taxon>Insecta</taxon>
        <taxon>Pterygota</taxon>
        <taxon>Neoptera</taxon>
        <taxon>Endopterygota</taxon>
        <taxon>Coleoptera</taxon>
        <taxon>Polyphaga</taxon>
        <taxon>Cucujiformia</taxon>
        <taxon>Tenebrionidae</taxon>
        <taxon>Zophobas</taxon>
    </lineage>
</organism>
<keyword evidence="2" id="KW-1185">Reference proteome</keyword>
<name>A0AA38MT77_9CUCU</name>
<protein>
    <submittedName>
        <fullName evidence="1">Uncharacterized protein</fullName>
    </submittedName>
</protein>
<accession>A0AA38MT77</accession>
<dbReference type="Proteomes" id="UP001168821">
    <property type="component" value="Unassembled WGS sequence"/>
</dbReference>